<organism evidence="1 2">
    <name type="scientific">Psychrobacter phenylpyruvicus</name>
    <dbReference type="NCBI Taxonomy" id="29432"/>
    <lineage>
        <taxon>Bacteria</taxon>
        <taxon>Pseudomonadati</taxon>
        <taxon>Pseudomonadota</taxon>
        <taxon>Gammaproteobacteria</taxon>
        <taxon>Moraxellales</taxon>
        <taxon>Moraxellaceae</taxon>
        <taxon>Psychrobacter</taxon>
    </lineage>
</organism>
<name>A0A379LPN7_9GAMM</name>
<accession>A0A379LPN7</accession>
<dbReference type="SUPFAM" id="SSF52141">
    <property type="entry name" value="Uracil-DNA glycosylase-like"/>
    <property type="match status" value="1"/>
</dbReference>
<sequence>MKSHDAHSGSDELVIDGKTVESHPFGPVLPSNATIMMMGTFPPTEDKWGMPFHYPNFYNDMWRIYGRVFLEMQITLEMEKKKGLIHERLRIL</sequence>
<evidence type="ECO:0000313" key="1">
    <source>
        <dbReference type="EMBL" id="SUD98884.1"/>
    </source>
</evidence>
<proteinExistence type="predicted"/>
<dbReference type="Proteomes" id="UP000254123">
    <property type="component" value="Unassembled WGS sequence"/>
</dbReference>
<keyword evidence="2" id="KW-1185">Reference proteome</keyword>
<reference evidence="1 2" key="1">
    <citation type="submission" date="2018-06" db="EMBL/GenBank/DDBJ databases">
        <authorList>
            <consortium name="Pathogen Informatics"/>
            <person name="Doyle S."/>
        </authorList>
    </citation>
    <scope>NUCLEOTIDE SEQUENCE [LARGE SCALE GENOMIC DNA]</scope>
    <source>
        <strain evidence="1 2">NCTC10526</strain>
    </source>
</reference>
<dbReference type="RefSeq" id="WP_228707643.1">
    <property type="nucleotide sequence ID" value="NZ_UGVC01000007.1"/>
</dbReference>
<evidence type="ECO:0000313" key="2">
    <source>
        <dbReference type="Proteomes" id="UP000254123"/>
    </source>
</evidence>
<dbReference type="InterPro" id="IPR036895">
    <property type="entry name" value="Uracil-DNA_glycosylase-like_sf"/>
</dbReference>
<dbReference type="Gene3D" id="3.40.470.10">
    <property type="entry name" value="Uracil-DNA glycosylase-like domain"/>
    <property type="match status" value="1"/>
</dbReference>
<dbReference type="AlphaFoldDB" id="A0A379LPN7"/>
<dbReference type="EMBL" id="UGVC01000007">
    <property type="protein sequence ID" value="SUD98884.1"/>
    <property type="molecule type" value="Genomic_DNA"/>
</dbReference>
<protein>
    <submittedName>
        <fullName evidence="1">G:T/U mismatch-specific DNA glycosylase</fullName>
    </submittedName>
</protein>
<gene>
    <name evidence="1" type="ORF">NCTC10526_02872</name>
</gene>